<evidence type="ECO:0000313" key="3">
    <source>
        <dbReference type="Proteomes" id="UP001295740"/>
    </source>
</evidence>
<reference evidence="2" key="1">
    <citation type="submission" date="2023-10" db="EMBL/GenBank/DDBJ databases">
        <authorList>
            <person name="Hackl T."/>
        </authorList>
    </citation>
    <scope>NUCLEOTIDE SEQUENCE</scope>
</reference>
<proteinExistence type="predicted"/>
<dbReference type="InterPro" id="IPR010730">
    <property type="entry name" value="HET"/>
</dbReference>
<dbReference type="Pfam" id="PF06985">
    <property type="entry name" value="HET"/>
    <property type="match status" value="1"/>
</dbReference>
<comment type="caution">
    <text evidence="2">The sequence shown here is derived from an EMBL/GenBank/DDBJ whole genome shotgun (WGS) entry which is preliminary data.</text>
</comment>
<dbReference type="Proteomes" id="UP001295740">
    <property type="component" value="Unassembled WGS sequence"/>
</dbReference>
<dbReference type="InterPro" id="IPR052895">
    <property type="entry name" value="HetReg/Transcr_Mod"/>
</dbReference>
<dbReference type="PANTHER" id="PTHR24148">
    <property type="entry name" value="ANKYRIN REPEAT DOMAIN-CONTAINING PROTEIN 39 HOMOLOG-RELATED"/>
    <property type="match status" value="1"/>
</dbReference>
<dbReference type="AlphaFoldDB" id="A0AAI8VQC5"/>
<dbReference type="PANTHER" id="PTHR24148:SF64">
    <property type="entry name" value="HETEROKARYON INCOMPATIBILITY DOMAIN-CONTAINING PROTEIN"/>
    <property type="match status" value="1"/>
</dbReference>
<gene>
    <name evidence="2" type="ORF">KHLLAP_LOCUS9588</name>
</gene>
<accession>A0AAI8VQC5</accession>
<dbReference type="EMBL" id="CAUWAG010000012">
    <property type="protein sequence ID" value="CAJ2509120.1"/>
    <property type="molecule type" value="Genomic_DNA"/>
</dbReference>
<name>A0AAI8VQC5_9PEZI</name>
<evidence type="ECO:0000259" key="1">
    <source>
        <dbReference type="Pfam" id="PF06985"/>
    </source>
</evidence>
<organism evidence="2 3">
    <name type="scientific">Anthostomella pinea</name>
    <dbReference type="NCBI Taxonomy" id="933095"/>
    <lineage>
        <taxon>Eukaryota</taxon>
        <taxon>Fungi</taxon>
        <taxon>Dikarya</taxon>
        <taxon>Ascomycota</taxon>
        <taxon>Pezizomycotina</taxon>
        <taxon>Sordariomycetes</taxon>
        <taxon>Xylariomycetidae</taxon>
        <taxon>Xylariales</taxon>
        <taxon>Xylariaceae</taxon>
        <taxon>Anthostomella</taxon>
    </lineage>
</organism>
<protein>
    <submittedName>
        <fullName evidence="2">Uu.00g141460.m01.CDS01</fullName>
    </submittedName>
</protein>
<sequence>MAATDEWRKQLYHQTHPTLRQSNGDVRLLTIQSWYDSNTHLDAPLKTIIQCSLRLANLRRDSLSMAVSHSWDASDPIVESEPVIVDGVPVPVSKGLYQVLCHLQQLSDPTTVWIDALCINHADIAEKSAQVAQIAEIYAKADKTLLWLGPEDDLS</sequence>
<keyword evidence="3" id="KW-1185">Reference proteome</keyword>
<evidence type="ECO:0000313" key="2">
    <source>
        <dbReference type="EMBL" id="CAJ2509120.1"/>
    </source>
</evidence>
<feature type="domain" description="Heterokaryon incompatibility" evidence="1">
    <location>
        <begin position="66"/>
        <end position="153"/>
    </location>
</feature>